<accession>A0AAE0FVT5</accession>
<feature type="transmembrane region" description="Helical" evidence="1">
    <location>
        <begin position="96"/>
        <end position="118"/>
    </location>
</feature>
<keyword evidence="1" id="KW-0472">Membrane</keyword>
<name>A0AAE0FVT5_9CHLO</name>
<proteinExistence type="predicted"/>
<feature type="transmembrane region" description="Helical" evidence="1">
    <location>
        <begin position="156"/>
        <end position="173"/>
    </location>
</feature>
<reference evidence="2 3" key="1">
    <citation type="journal article" date="2015" name="Genome Biol. Evol.">
        <title>Comparative Genomics of a Bacterivorous Green Alga Reveals Evolutionary Causalities and Consequences of Phago-Mixotrophic Mode of Nutrition.</title>
        <authorList>
            <person name="Burns J.A."/>
            <person name="Paasch A."/>
            <person name="Narechania A."/>
            <person name="Kim E."/>
        </authorList>
    </citation>
    <scope>NUCLEOTIDE SEQUENCE [LARGE SCALE GENOMIC DNA]</scope>
    <source>
        <strain evidence="2 3">PLY_AMNH</strain>
    </source>
</reference>
<feature type="transmembrane region" description="Helical" evidence="1">
    <location>
        <begin position="26"/>
        <end position="43"/>
    </location>
</feature>
<dbReference type="Proteomes" id="UP001190700">
    <property type="component" value="Unassembled WGS sequence"/>
</dbReference>
<comment type="caution">
    <text evidence="2">The sequence shown here is derived from an EMBL/GenBank/DDBJ whole genome shotgun (WGS) entry which is preliminary data.</text>
</comment>
<protein>
    <submittedName>
        <fullName evidence="2">Uncharacterized protein</fullName>
    </submittedName>
</protein>
<evidence type="ECO:0000313" key="2">
    <source>
        <dbReference type="EMBL" id="KAK3266535.1"/>
    </source>
</evidence>
<keyword evidence="3" id="KW-1185">Reference proteome</keyword>
<gene>
    <name evidence="2" type="ORF">CYMTET_24849</name>
</gene>
<sequence length="181" mass="19518">MAQRAVSLTQAAMAAATFGTQFSDALVFLSMLSFLCTNFSWMARKQLLSASRACKAVESGDHSEYLVQVKKFSGRVLLKIGMEFVGFWLICRSRHPMGGAVVAMLGHSAFIASTTYTIREDGKISPFPGAIQKVILLADLLLTATAAGAWIFAGRASVISAVCFSGLALLLFMQEAKKFFS</sequence>
<keyword evidence="1" id="KW-0812">Transmembrane</keyword>
<dbReference type="EMBL" id="LGRX02012998">
    <property type="protein sequence ID" value="KAK3266535.1"/>
    <property type="molecule type" value="Genomic_DNA"/>
</dbReference>
<organism evidence="2 3">
    <name type="scientific">Cymbomonas tetramitiformis</name>
    <dbReference type="NCBI Taxonomy" id="36881"/>
    <lineage>
        <taxon>Eukaryota</taxon>
        <taxon>Viridiplantae</taxon>
        <taxon>Chlorophyta</taxon>
        <taxon>Pyramimonadophyceae</taxon>
        <taxon>Pyramimonadales</taxon>
        <taxon>Pyramimonadaceae</taxon>
        <taxon>Cymbomonas</taxon>
    </lineage>
</organism>
<keyword evidence="1" id="KW-1133">Transmembrane helix</keyword>
<evidence type="ECO:0000256" key="1">
    <source>
        <dbReference type="SAM" id="Phobius"/>
    </source>
</evidence>
<evidence type="ECO:0000313" key="3">
    <source>
        <dbReference type="Proteomes" id="UP001190700"/>
    </source>
</evidence>
<dbReference type="AlphaFoldDB" id="A0AAE0FVT5"/>